<protein>
    <submittedName>
        <fullName evidence="1">Uncharacterized protein</fullName>
    </submittedName>
</protein>
<dbReference type="Proteomes" id="UP001456344">
    <property type="component" value="Chromosome"/>
</dbReference>
<evidence type="ECO:0000313" key="2">
    <source>
        <dbReference type="Proteomes" id="UP001456344"/>
    </source>
</evidence>
<accession>A0ACD5BE26</accession>
<name>A0ACD5BE26_9PSEU</name>
<dbReference type="EMBL" id="CP150484">
    <property type="protein sequence ID" value="WYW17482.1"/>
    <property type="molecule type" value="Genomic_DNA"/>
</dbReference>
<keyword evidence="2" id="KW-1185">Reference proteome</keyword>
<proteinExistence type="predicted"/>
<evidence type="ECO:0000313" key="1">
    <source>
        <dbReference type="EMBL" id="WYW17482.1"/>
    </source>
</evidence>
<organism evidence="1 2">
    <name type="scientific">Amycolatopsis coloradensis</name>
    <dbReference type="NCBI Taxonomy" id="76021"/>
    <lineage>
        <taxon>Bacteria</taxon>
        <taxon>Bacillati</taxon>
        <taxon>Actinomycetota</taxon>
        <taxon>Actinomycetes</taxon>
        <taxon>Pseudonocardiales</taxon>
        <taxon>Pseudonocardiaceae</taxon>
        <taxon>Amycolatopsis</taxon>
    </lineage>
</organism>
<reference evidence="1" key="1">
    <citation type="submission" date="2023-10" db="EMBL/GenBank/DDBJ databases">
        <title>Whole genome sequencing of actinobacterial strain Amycolatopsis sp. (BCA-696) identifies the underlying plant growth-promoting genes.</title>
        <authorList>
            <person name="Gandham P."/>
            <person name="Vadla N."/>
            <person name="Saji A."/>
            <person name="Srinivas V."/>
            <person name="Ruperao P."/>
            <person name="Selvanayagam S."/>
            <person name="Saxena R.K."/>
            <person name="Rathore A."/>
            <person name="Gopalakrishnan S."/>
            <person name="Thakur V."/>
        </authorList>
    </citation>
    <scope>NUCLEOTIDE SEQUENCE</scope>
    <source>
        <strain evidence="1">BCA-696</strain>
    </source>
</reference>
<sequence>MADKFRLDPAGMQEMLAKLRSENADFSAALTQLNHTLDRYEGCWGEDKAGKQFADGYVKNARDVRKGLGDISNGVGELSDGVNTTVGEFRDLDEANAKTFDHRLAESMQQQQNKS</sequence>
<gene>
    <name evidence="1" type="ORF">LCL61_18195</name>
</gene>